<dbReference type="Proteomes" id="UP000239549">
    <property type="component" value="Unassembled WGS sequence"/>
</dbReference>
<comment type="caution">
    <text evidence="2">The sequence shown here is derived from an EMBL/GenBank/DDBJ whole genome shotgun (WGS) entry which is preliminary data.</text>
</comment>
<dbReference type="Pfam" id="PF11188">
    <property type="entry name" value="DUF2975"/>
    <property type="match status" value="1"/>
</dbReference>
<proteinExistence type="predicted"/>
<protein>
    <recommendedName>
        <fullName evidence="4">DUF2975 domain-containing protein</fullName>
    </recommendedName>
</protein>
<evidence type="ECO:0000313" key="2">
    <source>
        <dbReference type="EMBL" id="GBF34866.1"/>
    </source>
</evidence>
<dbReference type="RefSeq" id="WP_104373031.1">
    <property type="nucleotide sequence ID" value="NZ_BFAV01000153.1"/>
</dbReference>
<evidence type="ECO:0000256" key="1">
    <source>
        <dbReference type="SAM" id="Phobius"/>
    </source>
</evidence>
<name>A0A2L2XKQ4_9FIRM</name>
<dbReference type="EMBL" id="BFAV01000153">
    <property type="protein sequence ID" value="GBF34866.1"/>
    <property type="molecule type" value="Genomic_DNA"/>
</dbReference>
<dbReference type="OrthoDB" id="2003714at2"/>
<reference evidence="3" key="1">
    <citation type="submission" date="2018-02" db="EMBL/GenBank/DDBJ databases">
        <title>Genome sequence of Desulfocucumis palustris strain NAW-5.</title>
        <authorList>
            <person name="Watanabe M."/>
            <person name="Kojima H."/>
            <person name="Fukui M."/>
        </authorList>
    </citation>
    <scope>NUCLEOTIDE SEQUENCE [LARGE SCALE GENOMIC DNA]</scope>
    <source>
        <strain evidence="3">NAW-5</strain>
    </source>
</reference>
<dbReference type="InterPro" id="IPR021354">
    <property type="entry name" value="DUF2975"/>
</dbReference>
<keyword evidence="1" id="KW-0812">Transmembrane</keyword>
<evidence type="ECO:0008006" key="4">
    <source>
        <dbReference type="Google" id="ProtNLM"/>
    </source>
</evidence>
<keyword evidence="3" id="KW-1185">Reference proteome</keyword>
<dbReference type="AlphaFoldDB" id="A0A2L2XKQ4"/>
<accession>A0A2L2XKQ4</accession>
<sequence length="149" mass="16831">MWNGKKSIGLSKLCILFFMCVLIATVVSAPWLTRWFLDFSQAGLKGTETFFLATIYVGFVPAAYLLNNLLRLLRRIEAGQVFIAENVERLRRISWSCFIGAGIALVSVFYYFPWFFVVVSAAFMGLIVRVVKNVVAQAVALQNEVDYTI</sequence>
<evidence type="ECO:0000313" key="3">
    <source>
        <dbReference type="Proteomes" id="UP000239549"/>
    </source>
</evidence>
<keyword evidence="1" id="KW-0472">Membrane</keyword>
<organism evidence="2 3">
    <name type="scientific">Desulfocucumis palustris</name>
    <dbReference type="NCBI Taxonomy" id="1898651"/>
    <lineage>
        <taxon>Bacteria</taxon>
        <taxon>Bacillati</taxon>
        <taxon>Bacillota</taxon>
        <taxon>Clostridia</taxon>
        <taxon>Eubacteriales</taxon>
        <taxon>Desulfocucumaceae</taxon>
        <taxon>Desulfocucumis</taxon>
    </lineage>
</organism>
<keyword evidence="1" id="KW-1133">Transmembrane helix</keyword>
<feature type="transmembrane region" description="Helical" evidence="1">
    <location>
        <begin position="93"/>
        <end position="112"/>
    </location>
</feature>
<feature type="transmembrane region" description="Helical" evidence="1">
    <location>
        <begin position="52"/>
        <end position="73"/>
    </location>
</feature>
<gene>
    <name evidence="2" type="ORF">DCCM_3986</name>
</gene>